<dbReference type="Pfam" id="PF00984">
    <property type="entry name" value="UDPG_MGDP_dh"/>
    <property type="match status" value="1"/>
</dbReference>
<feature type="domain" description="UDP-glucose/GDP-mannose dehydrogenase C-terminal" evidence="5">
    <location>
        <begin position="175"/>
        <end position="282"/>
    </location>
</feature>
<evidence type="ECO:0000256" key="4">
    <source>
        <dbReference type="PIRNR" id="PIRNR000124"/>
    </source>
</evidence>
<dbReference type="NCBIfam" id="TIGR03026">
    <property type="entry name" value="NDP-sugDHase"/>
    <property type="match status" value="1"/>
</dbReference>
<dbReference type="EMBL" id="WJHE01000941">
    <property type="protein sequence ID" value="MST34311.1"/>
    <property type="molecule type" value="Genomic_DNA"/>
</dbReference>
<protein>
    <submittedName>
        <fullName evidence="6">Nucleotide sugar dehydrogenase</fullName>
    </submittedName>
</protein>
<sequence length="295" mass="31687">MAGTRRRVGVAMCPEFLREGTAIADFFAPPFTVIGAGDGEVAATLTDLLAVAGRPVHVVDPRTAEALKYACNAFHATKVTFANELGRIFRRYGVDSREVMRLFCEDDQLNISPRYLRPGFAFGGSCLPKDLRSLLHLARVANVDLPLLAATLQSNAVCVNDVVDRVVAGDGHTVALLGLSFKPDSDDLRESPSVDVAERLLGKGYEVRIYDPIINPTALTGSNRAYVQTRLPHLRRILTDTAADAVAGADVALVSSVHPAVLAALRAAPPPRLIDLDGRLGGDLERHPGYEGVAW</sequence>
<dbReference type="InterPro" id="IPR008927">
    <property type="entry name" value="6-PGluconate_DH-like_C_sf"/>
</dbReference>
<dbReference type="InterPro" id="IPR014027">
    <property type="entry name" value="UDP-Glc/GDP-Man_DH_C"/>
</dbReference>
<accession>A0ABW9QXN2</accession>
<dbReference type="InterPro" id="IPR036220">
    <property type="entry name" value="UDP-Glc/GDP-Man_DH_C_sf"/>
</dbReference>
<dbReference type="Gene3D" id="3.40.50.720">
    <property type="entry name" value="NAD(P)-binding Rossmann-like Domain"/>
    <property type="match status" value="2"/>
</dbReference>
<evidence type="ECO:0000313" key="7">
    <source>
        <dbReference type="Proteomes" id="UP000437736"/>
    </source>
</evidence>
<evidence type="ECO:0000256" key="1">
    <source>
        <dbReference type="ARBA" id="ARBA00006601"/>
    </source>
</evidence>
<evidence type="ECO:0000256" key="3">
    <source>
        <dbReference type="ARBA" id="ARBA00023027"/>
    </source>
</evidence>
<dbReference type="PIRSF" id="PIRSF500136">
    <property type="entry name" value="UDP_ManNAc_DH"/>
    <property type="match status" value="1"/>
</dbReference>
<dbReference type="Gene3D" id="1.20.5.170">
    <property type="match status" value="1"/>
</dbReference>
<dbReference type="Pfam" id="PF03721">
    <property type="entry name" value="UDPG_MGDP_dh_N"/>
    <property type="match status" value="1"/>
</dbReference>
<dbReference type="PANTHER" id="PTHR43750:SF1">
    <property type="entry name" value="GDP-MANNOSE 6-DEHYDROGENASE"/>
    <property type="match status" value="1"/>
</dbReference>
<dbReference type="SUPFAM" id="SSF48179">
    <property type="entry name" value="6-phosphogluconate dehydrogenase C-terminal domain-like"/>
    <property type="match status" value="1"/>
</dbReference>
<dbReference type="InterPro" id="IPR036291">
    <property type="entry name" value="NAD(P)-bd_dom_sf"/>
</dbReference>
<evidence type="ECO:0000259" key="5">
    <source>
        <dbReference type="SMART" id="SM00984"/>
    </source>
</evidence>
<dbReference type="SUPFAM" id="SSF51735">
    <property type="entry name" value="NAD(P)-binding Rossmann-fold domains"/>
    <property type="match status" value="1"/>
</dbReference>
<comment type="similarity">
    <text evidence="1 4">Belongs to the UDP-glucose/GDP-mannose dehydrogenase family.</text>
</comment>
<dbReference type="PIRSF" id="PIRSF000124">
    <property type="entry name" value="UDPglc_GDPman_dh"/>
    <property type="match status" value="1"/>
</dbReference>
<dbReference type="InterPro" id="IPR028359">
    <property type="entry name" value="UDP_ManNAc/GlcNAc_DH"/>
</dbReference>
<dbReference type="InterPro" id="IPR017476">
    <property type="entry name" value="UDP-Glc/GDP-Man"/>
</dbReference>
<proteinExistence type="inferred from homology"/>
<organism evidence="6 7">
    <name type="scientific">Acidiferrimicrobium australe</name>
    <dbReference type="NCBI Taxonomy" id="2664430"/>
    <lineage>
        <taxon>Bacteria</taxon>
        <taxon>Bacillati</taxon>
        <taxon>Actinomycetota</taxon>
        <taxon>Acidimicrobiia</taxon>
        <taxon>Acidimicrobiales</taxon>
        <taxon>Acidimicrobiaceae</taxon>
        <taxon>Acidiferrimicrobium</taxon>
    </lineage>
</organism>
<dbReference type="SMART" id="SM00984">
    <property type="entry name" value="UDPG_MGDP_dh_C"/>
    <property type="match status" value="1"/>
</dbReference>
<gene>
    <name evidence="6" type="ORF">GHK86_16480</name>
</gene>
<keyword evidence="2" id="KW-0560">Oxidoreductase</keyword>
<evidence type="ECO:0000256" key="2">
    <source>
        <dbReference type="ARBA" id="ARBA00023002"/>
    </source>
</evidence>
<name>A0ABW9QXN2_9ACTN</name>
<comment type="caution">
    <text evidence="6">The sequence shown here is derived from an EMBL/GenBank/DDBJ whole genome shotgun (WGS) entry which is preliminary data.</text>
</comment>
<dbReference type="Pfam" id="PF03720">
    <property type="entry name" value="UDPG_MGDP_dh_C"/>
    <property type="match status" value="1"/>
</dbReference>
<dbReference type="InterPro" id="IPR014026">
    <property type="entry name" value="UDP-Glc/GDP-Man_DH_dimer"/>
</dbReference>
<dbReference type="PANTHER" id="PTHR43750">
    <property type="entry name" value="UDP-GLUCOSE 6-DEHYDROGENASE TUAD"/>
    <property type="match status" value="1"/>
</dbReference>
<keyword evidence="7" id="KW-1185">Reference proteome</keyword>
<dbReference type="InterPro" id="IPR001732">
    <property type="entry name" value="UDP-Glc/GDP-Man_DH_N"/>
</dbReference>
<dbReference type="SUPFAM" id="SSF52413">
    <property type="entry name" value="UDP-glucose/GDP-mannose dehydrogenase C-terminal domain"/>
    <property type="match status" value="1"/>
</dbReference>
<evidence type="ECO:0000313" key="6">
    <source>
        <dbReference type="EMBL" id="MST34311.1"/>
    </source>
</evidence>
<dbReference type="Proteomes" id="UP000437736">
    <property type="component" value="Unassembled WGS sequence"/>
</dbReference>
<keyword evidence="3" id="KW-0520">NAD</keyword>
<reference evidence="6 7" key="1">
    <citation type="submission" date="2019-11" db="EMBL/GenBank/DDBJ databases">
        <title>Acidiferrimicrobium australis gen. nov., sp. nov., an acidophilic and obligately heterotrophic, member of the Actinobacteria that catalyses dissimilatory oxido- reduction of iron isolated from metal-rich acidic water in Chile.</title>
        <authorList>
            <person name="Gonzalez D."/>
            <person name="Huber K."/>
            <person name="Hedrich S."/>
            <person name="Rojas-Villalobos C."/>
            <person name="Quatrini R."/>
            <person name="Dinamarca M.A."/>
            <person name="Schwarz A."/>
            <person name="Canales C."/>
            <person name="Nancucheo I."/>
        </authorList>
    </citation>
    <scope>NUCLEOTIDE SEQUENCE [LARGE SCALE GENOMIC DNA]</scope>
    <source>
        <strain evidence="6 7">USS-CCA1</strain>
    </source>
</reference>